<proteinExistence type="predicted"/>
<sequence>MHMADKAPNACLVFLVKTDSIQTRPVRDTVDFDVEEVGFKGRTRLLPIRNGSDLLLPYARTLTRHFSSVLLRPQLLRPRTPPCYPKPITSNDTCVANVNNAALQAGLLYNRLLLSQTKRFVRACCLLWRRMHLVMPRR</sequence>
<name>A0A3S5BKF1_9PLAT</name>
<organism evidence="1 2">
    <name type="scientific">Protopolystoma xenopodis</name>
    <dbReference type="NCBI Taxonomy" id="117903"/>
    <lineage>
        <taxon>Eukaryota</taxon>
        <taxon>Metazoa</taxon>
        <taxon>Spiralia</taxon>
        <taxon>Lophotrochozoa</taxon>
        <taxon>Platyhelminthes</taxon>
        <taxon>Monogenea</taxon>
        <taxon>Polyopisthocotylea</taxon>
        <taxon>Polystomatidea</taxon>
        <taxon>Polystomatidae</taxon>
        <taxon>Protopolystoma</taxon>
    </lineage>
</organism>
<dbReference type="EMBL" id="CAAALY010088183">
    <property type="protein sequence ID" value="VEL27575.1"/>
    <property type="molecule type" value="Genomic_DNA"/>
</dbReference>
<reference evidence="1" key="1">
    <citation type="submission" date="2018-11" db="EMBL/GenBank/DDBJ databases">
        <authorList>
            <consortium name="Pathogen Informatics"/>
        </authorList>
    </citation>
    <scope>NUCLEOTIDE SEQUENCE</scope>
</reference>
<evidence type="ECO:0000313" key="1">
    <source>
        <dbReference type="EMBL" id="VEL27575.1"/>
    </source>
</evidence>
<evidence type="ECO:0000313" key="2">
    <source>
        <dbReference type="Proteomes" id="UP000784294"/>
    </source>
</evidence>
<gene>
    <name evidence="1" type="ORF">PXEA_LOCUS21015</name>
</gene>
<comment type="caution">
    <text evidence="1">The sequence shown here is derived from an EMBL/GenBank/DDBJ whole genome shotgun (WGS) entry which is preliminary data.</text>
</comment>
<protein>
    <submittedName>
        <fullName evidence="1">Uncharacterized protein</fullName>
    </submittedName>
</protein>
<dbReference type="AlphaFoldDB" id="A0A3S5BKF1"/>
<dbReference type="Proteomes" id="UP000784294">
    <property type="component" value="Unassembled WGS sequence"/>
</dbReference>
<keyword evidence="2" id="KW-1185">Reference proteome</keyword>
<accession>A0A3S5BKF1</accession>